<organism evidence="3 4">
    <name type="scientific">Canna indica</name>
    <name type="common">Indian-shot</name>
    <dbReference type="NCBI Taxonomy" id="4628"/>
    <lineage>
        <taxon>Eukaryota</taxon>
        <taxon>Viridiplantae</taxon>
        <taxon>Streptophyta</taxon>
        <taxon>Embryophyta</taxon>
        <taxon>Tracheophyta</taxon>
        <taxon>Spermatophyta</taxon>
        <taxon>Magnoliopsida</taxon>
        <taxon>Liliopsida</taxon>
        <taxon>Zingiberales</taxon>
        <taxon>Cannaceae</taxon>
        <taxon>Canna</taxon>
    </lineage>
</organism>
<name>A0AAQ3QFR5_9LILI</name>
<dbReference type="InterPro" id="IPR036047">
    <property type="entry name" value="F-box-like_dom_sf"/>
</dbReference>
<feature type="domain" description="F-box" evidence="1">
    <location>
        <begin position="17"/>
        <end position="53"/>
    </location>
</feature>
<dbReference type="InterPro" id="IPR055411">
    <property type="entry name" value="LRR_FXL15/At3g58940/PEG3-like"/>
</dbReference>
<evidence type="ECO:0000259" key="2">
    <source>
        <dbReference type="Pfam" id="PF24758"/>
    </source>
</evidence>
<dbReference type="SUPFAM" id="SSF52047">
    <property type="entry name" value="RNI-like"/>
    <property type="match status" value="1"/>
</dbReference>
<feature type="domain" description="F-box/LRR-repeat protein 15/At3g58940/PEG3-like LRR" evidence="2">
    <location>
        <begin position="110"/>
        <end position="330"/>
    </location>
</feature>
<dbReference type="Pfam" id="PF24758">
    <property type="entry name" value="LRR_At5g56370"/>
    <property type="match status" value="1"/>
</dbReference>
<protein>
    <submittedName>
        <fullName evidence="3">F-box/FBD/LRR-repeat protein</fullName>
    </submittedName>
</protein>
<dbReference type="PANTHER" id="PTHR31639:SF237">
    <property type="entry name" value="F-BOX DOMAIN-CONTAINING PROTEIN"/>
    <property type="match status" value="1"/>
</dbReference>
<dbReference type="Gene3D" id="3.80.10.10">
    <property type="entry name" value="Ribonuclease Inhibitor"/>
    <property type="match status" value="1"/>
</dbReference>
<accession>A0AAQ3QFR5</accession>
<keyword evidence="4" id="KW-1185">Reference proteome</keyword>
<reference evidence="3 4" key="1">
    <citation type="submission" date="2023-10" db="EMBL/GenBank/DDBJ databases">
        <title>Chromosome-scale genome assembly provides insights into flower coloration mechanisms of Canna indica.</title>
        <authorList>
            <person name="Li C."/>
        </authorList>
    </citation>
    <scope>NUCLEOTIDE SEQUENCE [LARGE SCALE GENOMIC DNA]</scope>
    <source>
        <tissue evidence="3">Flower</tissue>
    </source>
</reference>
<dbReference type="InterPro" id="IPR032675">
    <property type="entry name" value="LRR_dom_sf"/>
</dbReference>
<dbReference type="Pfam" id="PF00646">
    <property type="entry name" value="F-box"/>
    <property type="match status" value="1"/>
</dbReference>
<dbReference type="Proteomes" id="UP001327560">
    <property type="component" value="Chromosome 6"/>
</dbReference>
<dbReference type="PANTHER" id="PTHR31639">
    <property type="entry name" value="F-BOX PROTEIN-LIKE"/>
    <property type="match status" value="1"/>
</dbReference>
<gene>
    <name evidence="3" type="ORF">Cni_G19943</name>
</gene>
<sequence>MCTEECKKKSAIFIDRISNLPKNVIEGILMCLPTTDAVQTSILSRDWRYSWSSIPQLTFSRNDFPMLDDTEIEWEYNHRLVKIIDQVLLLHCGPIHKFELSLDMESCSDVDRWILFLSRNGIREIIIEFWMGEQYQLPSCLFSCEGITHLQLQWCIFIPPPFTRFPNLRFMYLSGIDISEDGFEAFVTNCPLLETLELTYVSGCSGLKVCSGSLLQFLYEGYYIHISFENTPMLASVCVVFSEVDNEEGPTPSSPNYELFDALDNLLGIEKLILYQYTLEVWAVRDVPANLRMAYNLKHLAVDMDFEAEQEASTLFLLFKSCPFLSSLNIWVFSSDDDDQTSAEDFWDKQEGLHNLFCHLKNVDLIGIKGTRSELMFIKTVLTNARDLRILDVECHEDVNNEMMMEMIKFTRTCTKAQIIVKNQEEVLYQ</sequence>
<dbReference type="EMBL" id="CP136895">
    <property type="protein sequence ID" value="WOL11181.1"/>
    <property type="molecule type" value="Genomic_DNA"/>
</dbReference>
<evidence type="ECO:0000313" key="4">
    <source>
        <dbReference type="Proteomes" id="UP001327560"/>
    </source>
</evidence>
<evidence type="ECO:0000313" key="3">
    <source>
        <dbReference type="EMBL" id="WOL11181.1"/>
    </source>
</evidence>
<dbReference type="AlphaFoldDB" id="A0AAQ3QFR5"/>
<dbReference type="InterPro" id="IPR001810">
    <property type="entry name" value="F-box_dom"/>
</dbReference>
<dbReference type="SUPFAM" id="SSF81383">
    <property type="entry name" value="F-box domain"/>
    <property type="match status" value="1"/>
</dbReference>
<proteinExistence type="predicted"/>
<evidence type="ECO:0000259" key="1">
    <source>
        <dbReference type="Pfam" id="PF00646"/>
    </source>
</evidence>